<accession>A0A9D4LXV3</accession>
<dbReference type="EMBL" id="JAIWYP010000002">
    <property type="protein sequence ID" value="KAH3866215.1"/>
    <property type="molecule type" value="Genomic_DNA"/>
</dbReference>
<organism evidence="1 2">
    <name type="scientific">Dreissena polymorpha</name>
    <name type="common">Zebra mussel</name>
    <name type="synonym">Mytilus polymorpha</name>
    <dbReference type="NCBI Taxonomy" id="45954"/>
    <lineage>
        <taxon>Eukaryota</taxon>
        <taxon>Metazoa</taxon>
        <taxon>Spiralia</taxon>
        <taxon>Lophotrochozoa</taxon>
        <taxon>Mollusca</taxon>
        <taxon>Bivalvia</taxon>
        <taxon>Autobranchia</taxon>
        <taxon>Heteroconchia</taxon>
        <taxon>Euheterodonta</taxon>
        <taxon>Imparidentia</taxon>
        <taxon>Neoheterodontei</taxon>
        <taxon>Myida</taxon>
        <taxon>Dreissenoidea</taxon>
        <taxon>Dreissenidae</taxon>
        <taxon>Dreissena</taxon>
    </lineage>
</organism>
<keyword evidence="2" id="KW-1185">Reference proteome</keyword>
<dbReference type="Proteomes" id="UP000828390">
    <property type="component" value="Unassembled WGS sequence"/>
</dbReference>
<sequence>MLPQLFSSHLNPWVKLNSSVNHRPVRLETGTGHVIKRPLQASTKTTACAAK</sequence>
<reference evidence="1" key="1">
    <citation type="journal article" date="2019" name="bioRxiv">
        <title>The Genome of the Zebra Mussel, Dreissena polymorpha: A Resource for Invasive Species Research.</title>
        <authorList>
            <person name="McCartney M.A."/>
            <person name="Auch B."/>
            <person name="Kono T."/>
            <person name="Mallez S."/>
            <person name="Zhang Y."/>
            <person name="Obille A."/>
            <person name="Becker A."/>
            <person name="Abrahante J.E."/>
            <person name="Garbe J."/>
            <person name="Badalamenti J.P."/>
            <person name="Herman A."/>
            <person name="Mangelson H."/>
            <person name="Liachko I."/>
            <person name="Sullivan S."/>
            <person name="Sone E.D."/>
            <person name="Koren S."/>
            <person name="Silverstein K.A.T."/>
            <person name="Beckman K.B."/>
            <person name="Gohl D.M."/>
        </authorList>
    </citation>
    <scope>NUCLEOTIDE SEQUENCE</scope>
    <source>
        <strain evidence="1">Duluth1</strain>
        <tissue evidence="1">Whole animal</tissue>
    </source>
</reference>
<reference evidence="1" key="2">
    <citation type="submission" date="2020-11" db="EMBL/GenBank/DDBJ databases">
        <authorList>
            <person name="McCartney M.A."/>
            <person name="Auch B."/>
            <person name="Kono T."/>
            <person name="Mallez S."/>
            <person name="Becker A."/>
            <person name="Gohl D.M."/>
            <person name="Silverstein K.A.T."/>
            <person name="Koren S."/>
            <person name="Bechman K.B."/>
            <person name="Herman A."/>
            <person name="Abrahante J.E."/>
            <person name="Garbe J."/>
        </authorList>
    </citation>
    <scope>NUCLEOTIDE SEQUENCE</scope>
    <source>
        <strain evidence="1">Duluth1</strain>
        <tissue evidence="1">Whole animal</tissue>
    </source>
</reference>
<protein>
    <submittedName>
        <fullName evidence="1">Uncharacterized protein</fullName>
    </submittedName>
</protein>
<proteinExistence type="predicted"/>
<gene>
    <name evidence="1" type="ORF">DPMN_029273</name>
</gene>
<evidence type="ECO:0000313" key="1">
    <source>
        <dbReference type="EMBL" id="KAH3866215.1"/>
    </source>
</evidence>
<comment type="caution">
    <text evidence="1">The sequence shown here is derived from an EMBL/GenBank/DDBJ whole genome shotgun (WGS) entry which is preliminary data.</text>
</comment>
<dbReference type="AlphaFoldDB" id="A0A9D4LXV3"/>
<name>A0A9D4LXV3_DREPO</name>
<evidence type="ECO:0000313" key="2">
    <source>
        <dbReference type="Proteomes" id="UP000828390"/>
    </source>
</evidence>